<evidence type="ECO:0000256" key="4">
    <source>
        <dbReference type="SAM" id="MobiDB-lite"/>
    </source>
</evidence>
<dbReference type="GO" id="GO:0032259">
    <property type="term" value="P:methylation"/>
    <property type="evidence" value="ECO:0007669"/>
    <property type="project" value="UniProtKB-KW"/>
</dbReference>
<dbReference type="PANTHER" id="PTHR46429">
    <property type="entry name" value="23S RRNA (GUANOSINE-2'-O-)-METHYLTRANSFERASE RLMB"/>
    <property type="match status" value="1"/>
</dbReference>
<evidence type="ECO:0000256" key="3">
    <source>
        <dbReference type="ARBA" id="ARBA00022679"/>
    </source>
</evidence>
<dbReference type="SUPFAM" id="SSF75217">
    <property type="entry name" value="alpha/beta knot"/>
    <property type="match status" value="1"/>
</dbReference>
<feature type="compositionally biased region" description="Polar residues" evidence="4">
    <location>
        <begin position="160"/>
        <end position="169"/>
    </location>
</feature>
<dbReference type="SMART" id="SM00967">
    <property type="entry name" value="SpoU_sub_bind"/>
    <property type="match status" value="1"/>
</dbReference>
<comment type="caution">
    <text evidence="6">The sequence shown here is derived from an EMBL/GenBank/DDBJ whole genome shotgun (WGS) entry which is preliminary data.</text>
</comment>
<protein>
    <submittedName>
        <fullName evidence="6">23S rRNA (Guanosine(2251)-2'-O)-methyltransferase RlmB</fullName>
    </submittedName>
</protein>
<dbReference type="GO" id="GO:0005829">
    <property type="term" value="C:cytosol"/>
    <property type="evidence" value="ECO:0007669"/>
    <property type="project" value="TreeGrafter"/>
</dbReference>
<feature type="compositionally biased region" description="Basic and acidic residues" evidence="4">
    <location>
        <begin position="79"/>
        <end position="90"/>
    </location>
</feature>
<feature type="region of interest" description="Disordered" evidence="4">
    <location>
        <begin position="1"/>
        <end position="263"/>
    </location>
</feature>
<dbReference type="AlphaFoldDB" id="A0AAW9PXS2"/>
<dbReference type="InterPro" id="IPR001537">
    <property type="entry name" value="SpoU_MeTrfase"/>
</dbReference>
<keyword evidence="2" id="KW-0489">Methyltransferase</keyword>
<evidence type="ECO:0000259" key="5">
    <source>
        <dbReference type="SMART" id="SM00967"/>
    </source>
</evidence>
<reference evidence="6" key="1">
    <citation type="submission" date="2024-01" db="EMBL/GenBank/DDBJ databases">
        <title>Bank of Algae and Cyanobacteria of the Azores (BACA) strain genomes.</title>
        <authorList>
            <person name="Luz R."/>
            <person name="Cordeiro R."/>
            <person name="Fonseca A."/>
            <person name="Goncalves V."/>
        </authorList>
    </citation>
    <scope>NUCLEOTIDE SEQUENCE</scope>
    <source>
        <strain evidence="6">BACA0141</strain>
    </source>
</reference>
<dbReference type="EMBL" id="JAZBJZ010000002">
    <property type="protein sequence ID" value="MEE3715321.1"/>
    <property type="molecule type" value="Genomic_DNA"/>
</dbReference>
<feature type="compositionally biased region" description="Polar residues" evidence="4">
    <location>
        <begin position="91"/>
        <end position="104"/>
    </location>
</feature>
<dbReference type="GO" id="GO:0008173">
    <property type="term" value="F:RNA methyltransferase activity"/>
    <property type="evidence" value="ECO:0007669"/>
    <property type="project" value="InterPro"/>
</dbReference>
<feature type="domain" description="RNA 2-O ribose methyltransferase substrate binding" evidence="5">
    <location>
        <begin position="267"/>
        <end position="343"/>
    </location>
</feature>
<dbReference type="GO" id="GO:0006396">
    <property type="term" value="P:RNA processing"/>
    <property type="evidence" value="ECO:0007669"/>
    <property type="project" value="InterPro"/>
</dbReference>
<dbReference type="CDD" id="cd18103">
    <property type="entry name" value="SpoU-like_RlmB"/>
    <property type="match status" value="1"/>
</dbReference>
<dbReference type="InterPro" id="IPR029064">
    <property type="entry name" value="Ribosomal_eL30-like_sf"/>
</dbReference>
<feature type="compositionally biased region" description="Basic and acidic residues" evidence="4">
    <location>
        <begin position="170"/>
        <end position="248"/>
    </location>
</feature>
<dbReference type="InterPro" id="IPR029026">
    <property type="entry name" value="tRNA_m1G_MTases_N"/>
</dbReference>
<dbReference type="InterPro" id="IPR029028">
    <property type="entry name" value="Alpha/beta_knot_MTases"/>
</dbReference>
<name>A0AAW9PXS2_9CYAN</name>
<dbReference type="Proteomes" id="UP001333818">
    <property type="component" value="Unassembled WGS sequence"/>
</dbReference>
<accession>A0AAW9PXS2</accession>
<dbReference type="InterPro" id="IPR004441">
    <property type="entry name" value="rRNA_MeTrfase_TrmH"/>
</dbReference>
<evidence type="ECO:0000313" key="7">
    <source>
        <dbReference type="Proteomes" id="UP001333818"/>
    </source>
</evidence>
<dbReference type="RefSeq" id="WP_330481738.1">
    <property type="nucleotide sequence ID" value="NZ_JAZBJZ010000002.1"/>
</dbReference>
<gene>
    <name evidence="6" type="primary">rlmB</name>
    <name evidence="6" type="ORF">V2H45_01020</name>
</gene>
<dbReference type="PANTHER" id="PTHR46429:SF1">
    <property type="entry name" value="23S RRNA (GUANOSINE-2'-O-)-METHYLTRANSFERASE RLMB"/>
    <property type="match status" value="1"/>
</dbReference>
<dbReference type="NCBIfam" id="TIGR00186">
    <property type="entry name" value="rRNA_methyl_3"/>
    <property type="match status" value="1"/>
</dbReference>
<evidence type="ECO:0000256" key="1">
    <source>
        <dbReference type="ARBA" id="ARBA00007228"/>
    </source>
</evidence>
<keyword evidence="7" id="KW-1185">Reference proteome</keyword>
<sequence>MKFKGKPKQKSTQAGREAPSPRDRPKRRDDDRSERRIPEGRNQEFRKPEARSSDYRGRKSGSDRDSGSQNSVKPVLRSGHHESRQHDESRQPISRQPISRQGSAKYTVRRKSAAKYSETDYSEQPSEKSYTDRRDVTKDSFSEPVLPNTKTQRPILAPPDSQSRQTNRSGTDRPERQDRSDRPFRADRSDRSARPERQDRTNRSDRNDRPERSSFRGDRQDRPERDRFQSRDRDGQQGRFNRRDEEASPRYSSADSYQEDQEDAPDLVYGRHAVQAAIAGVRSINRIWVTAKMHYAPDFLPLINAAKESGAVIDEVDIQRLNHLTNNAKHQGIVAQVAAYSYLEVEDLIATAKQKTSQPVLVLVDGITDPHNLGAIIRTAEALGAQGVVIPQRRAVGVTGTVAKVAAGALESLPVARVVNLNRALELLKAEGFWIYGTVADAGSAIHKSQFSGAVALVVGAEGEGLSLLTQRSCDFLVSIPLEGKIESLNASVATGMALYEIFRQRWVNTLSLNSLS</sequence>
<organism evidence="6 7">
    <name type="scientific">Tumidithrix elongata BACA0141</name>
    <dbReference type="NCBI Taxonomy" id="2716417"/>
    <lineage>
        <taxon>Bacteria</taxon>
        <taxon>Bacillati</taxon>
        <taxon>Cyanobacteriota</taxon>
        <taxon>Cyanophyceae</taxon>
        <taxon>Pseudanabaenales</taxon>
        <taxon>Pseudanabaenaceae</taxon>
        <taxon>Tumidithrix</taxon>
        <taxon>Tumidithrix elongata</taxon>
    </lineage>
</organism>
<dbReference type="GO" id="GO:0003723">
    <property type="term" value="F:RNA binding"/>
    <property type="evidence" value="ECO:0007669"/>
    <property type="project" value="InterPro"/>
</dbReference>
<evidence type="ECO:0000313" key="6">
    <source>
        <dbReference type="EMBL" id="MEE3715321.1"/>
    </source>
</evidence>
<keyword evidence="3" id="KW-0808">Transferase</keyword>
<dbReference type="Gene3D" id="3.40.1280.10">
    <property type="match status" value="1"/>
</dbReference>
<feature type="compositionally biased region" description="Basic and acidic residues" evidence="4">
    <location>
        <begin position="19"/>
        <end position="66"/>
    </location>
</feature>
<feature type="compositionally biased region" description="Basic and acidic residues" evidence="4">
    <location>
        <begin position="125"/>
        <end position="141"/>
    </location>
</feature>
<evidence type="ECO:0000256" key="2">
    <source>
        <dbReference type="ARBA" id="ARBA00022603"/>
    </source>
</evidence>
<dbReference type="InterPro" id="IPR013123">
    <property type="entry name" value="SpoU_subst-bd"/>
</dbReference>
<proteinExistence type="inferred from homology"/>
<dbReference type="SUPFAM" id="SSF55315">
    <property type="entry name" value="L30e-like"/>
    <property type="match status" value="1"/>
</dbReference>
<dbReference type="Gene3D" id="3.30.1330.30">
    <property type="match status" value="1"/>
</dbReference>
<comment type="similarity">
    <text evidence="1">Belongs to the class IV-like SAM-binding methyltransferase superfamily. RNA methyltransferase TrmH family.</text>
</comment>
<dbReference type="Pfam" id="PF08032">
    <property type="entry name" value="SpoU_sub_bind"/>
    <property type="match status" value="1"/>
</dbReference>
<dbReference type="FunFam" id="3.40.1280.10:FF:000008">
    <property type="entry name" value="Group 3 RNA methyltransferase TrmH"/>
    <property type="match status" value="1"/>
</dbReference>
<dbReference type="Pfam" id="PF00588">
    <property type="entry name" value="SpoU_methylase"/>
    <property type="match status" value="1"/>
</dbReference>